<dbReference type="Proteomes" id="UP000267821">
    <property type="component" value="Unassembled WGS sequence"/>
</dbReference>
<accession>A0A3N4M3K5</accession>
<keyword evidence="1" id="KW-0963">Cytoplasm</keyword>
<evidence type="ECO:0000259" key="2">
    <source>
        <dbReference type="Pfam" id="PF22788"/>
    </source>
</evidence>
<evidence type="ECO:0000256" key="1">
    <source>
        <dbReference type="ARBA" id="ARBA00022490"/>
    </source>
</evidence>
<dbReference type="InterPro" id="IPR050756">
    <property type="entry name" value="CSN3"/>
</dbReference>
<gene>
    <name evidence="3" type="ORF">L211DRAFT_844560</name>
</gene>
<dbReference type="GO" id="GO:0006511">
    <property type="term" value="P:ubiquitin-dependent protein catabolic process"/>
    <property type="evidence" value="ECO:0007669"/>
    <property type="project" value="TreeGrafter"/>
</dbReference>
<name>A0A3N4M3K5_9PEZI</name>
<keyword evidence="4" id="KW-1185">Reference proteome</keyword>
<dbReference type="GO" id="GO:0008180">
    <property type="term" value="C:COP9 signalosome"/>
    <property type="evidence" value="ECO:0007669"/>
    <property type="project" value="TreeGrafter"/>
</dbReference>
<dbReference type="AlphaFoldDB" id="A0A3N4M3K5"/>
<proteinExistence type="predicted"/>
<dbReference type="InParanoid" id="A0A3N4M3K5"/>
<sequence>MDKILDSLISLSSKQVPNDVYDRQMGSIIQALNKISANQMVSSGGVQLLDVFSPSEQSIGYLYILLANIRLRAIEPSEIWKRTSNFLESYEPKQIGYVQEQFRALVGEFITEAAKPLLVVRPLKKAILRSTKPTRYSFLHTCFAQKCLEAKCYRDAVAILDMDLTELPSKKEAKDIGYQDVVAYFLYGGMVYIGLKNWRRAMDYLTYATAYPGNACSAYQLEAYKKYLLVGLLLEGKPVNIPSATSQNTLRSYRALAKPYEVFTLAFKTGDAEALRKQAAICMPMFEEDGNAGLATQCMEAFRRFQIAGLTHTYVTLSVKEIARRNLETLGRGGGQEETERYILGMIERDEIRASLLHDSPSLPNPGCVLHFHSNPQSEKKNLRALEEQIMRTVFITNQAKEMEKKLGLSKEYINYLNKLGKSGSSVAPGGGNIGDADAMDTGDMFDYLTRGSTGYSFDDFGDEDIMHQDSFDDE</sequence>
<protein>
    <recommendedName>
        <fullName evidence="2">COP9 signalosome complex subunit 3 N-terminal helical repeats domain-containing protein</fullName>
    </recommendedName>
</protein>
<dbReference type="Pfam" id="PF22788">
    <property type="entry name" value="COP9_hel_rpt"/>
    <property type="match status" value="1"/>
</dbReference>
<reference evidence="3 4" key="1">
    <citation type="journal article" date="2018" name="Nat. Ecol. Evol.">
        <title>Pezizomycetes genomes reveal the molecular basis of ectomycorrhizal truffle lifestyle.</title>
        <authorList>
            <person name="Murat C."/>
            <person name="Payen T."/>
            <person name="Noel B."/>
            <person name="Kuo A."/>
            <person name="Morin E."/>
            <person name="Chen J."/>
            <person name="Kohler A."/>
            <person name="Krizsan K."/>
            <person name="Balestrini R."/>
            <person name="Da Silva C."/>
            <person name="Montanini B."/>
            <person name="Hainaut M."/>
            <person name="Levati E."/>
            <person name="Barry K.W."/>
            <person name="Belfiori B."/>
            <person name="Cichocki N."/>
            <person name="Clum A."/>
            <person name="Dockter R.B."/>
            <person name="Fauchery L."/>
            <person name="Guy J."/>
            <person name="Iotti M."/>
            <person name="Le Tacon F."/>
            <person name="Lindquist E.A."/>
            <person name="Lipzen A."/>
            <person name="Malagnac F."/>
            <person name="Mello A."/>
            <person name="Molinier V."/>
            <person name="Miyauchi S."/>
            <person name="Poulain J."/>
            <person name="Riccioni C."/>
            <person name="Rubini A."/>
            <person name="Sitrit Y."/>
            <person name="Splivallo R."/>
            <person name="Traeger S."/>
            <person name="Wang M."/>
            <person name="Zifcakova L."/>
            <person name="Wipf D."/>
            <person name="Zambonelli A."/>
            <person name="Paolocci F."/>
            <person name="Nowrousian M."/>
            <person name="Ottonello S."/>
            <person name="Baldrian P."/>
            <person name="Spatafora J.W."/>
            <person name="Henrissat B."/>
            <person name="Nagy L.G."/>
            <person name="Aury J.M."/>
            <person name="Wincker P."/>
            <person name="Grigoriev I.V."/>
            <person name="Bonfante P."/>
            <person name="Martin F.M."/>
        </authorList>
    </citation>
    <scope>NUCLEOTIDE SEQUENCE [LARGE SCALE GENOMIC DNA]</scope>
    <source>
        <strain evidence="3 4">ATCC MYA-4762</strain>
    </source>
</reference>
<organism evidence="3 4">
    <name type="scientific">Terfezia boudieri ATCC MYA-4762</name>
    <dbReference type="NCBI Taxonomy" id="1051890"/>
    <lineage>
        <taxon>Eukaryota</taxon>
        <taxon>Fungi</taxon>
        <taxon>Dikarya</taxon>
        <taxon>Ascomycota</taxon>
        <taxon>Pezizomycotina</taxon>
        <taxon>Pezizomycetes</taxon>
        <taxon>Pezizales</taxon>
        <taxon>Pezizaceae</taxon>
        <taxon>Terfezia</taxon>
    </lineage>
</organism>
<dbReference type="PANTHER" id="PTHR10758">
    <property type="entry name" value="26S PROTEASOME NON-ATPASE REGULATORY SUBUNIT 3/COP9 SIGNALOSOME COMPLEX SUBUNIT 3"/>
    <property type="match status" value="1"/>
</dbReference>
<evidence type="ECO:0000313" key="3">
    <source>
        <dbReference type="EMBL" id="RPB29597.1"/>
    </source>
</evidence>
<dbReference type="OrthoDB" id="29061at2759"/>
<dbReference type="PANTHER" id="PTHR10758:SF1">
    <property type="entry name" value="COP9 SIGNALOSOME COMPLEX SUBUNIT 3"/>
    <property type="match status" value="1"/>
</dbReference>
<feature type="domain" description="COP9 signalosome complex subunit 3 N-terminal helical repeats" evidence="2">
    <location>
        <begin position="47"/>
        <end position="247"/>
    </location>
</feature>
<dbReference type="STRING" id="1051890.A0A3N4M3K5"/>
<evidence type="ECO:0000313" key="4">
    <source>
        <dbReference type="Proteomes" id="UP000267821"/>
    </source>
</evidence>
<dbReference type="EMBL" id="ML121527">
    <property type="protein sequence ID" value="RPB29597.1"/>
    <property type="molecule type" value="Genomic_DNA"/>
</dbReference>
<dbReference type="InterPro" id="IPR055089">
    <property type="entry name" value="COP9_N"/>
</dbReference>